<name>A0A917RR25_9ACTN</name>
<reference evidence="2" key="2">
    <citation type="submission" date="2020-09" db="EMBL/GenBank/DDBJ databases">
        <authorList>
            <person name="Sun Q."/>
            <person name="Ohkuma M."/>
        </authorList>
    </citation>
    <scope>NUCLEOTIDE SEQUENCE</scope>
    <source>
        <strain evidence="2">JCM 13064</strain>
    </source>
</reference>
<accession>A0A917RR25</accession>
<feature type="chain" id="PRO_5038974052" description="Secreted protein" evidence="1">
    <location>
        <begin position="19"/>
        <end position="300"/>
    </location>
</feature>
<keyword evidence="1" id="KW-0732">Signal</keyword>
<keyword evidence="3" id="KW-1185">Reference proteome</keyword>
<evidence type="ECO:0000313" key="2">
    <source>
        <dbReference type="EMBL" id="GGL18744.1"/>
    </source>
</evidence>
<gene>
    <name evidence="2" type="ORF">GCM10007964_70950</name>
</gene>
<dbReference type="RefSeq" id="WP_189167471.1">
    <property type="nucleotide sequence ID" value="NZ_BMNT01000063.1"/>
</dbReference>
<feature type="signal peptide" evidence="1">
    <location>
        <begin position="1"/>
        <end position="18"/>
    </location>
</feature>
<organism evidence="2 3">
    <name type="scientific">Sphaerisporangium melleum</name>
    <dbReference type="NCBI Taxonomy" id="321316"/>
    <lineage>
        <taxon>Bacteria</taxon>
        <taxon>Bacillati</taxon>
        <taxon>Actinomycetota</taxon>
        <taxon>Actinomycetes</taxon>
        <taxon>Streptosporangiales</taxon>
        <taxon>Streptosporangiaceae</taxon>
        <taxon>Sphaerisporangium</taxon>
    </lineage>
</organism>
<comment type="caution">
    <text evidence="2">The sequence shown here is derived from an EMBL/GenBank/DDBJ whole genome shotgun (WGS) entry which is preliminary data.</text>
</comment>
<sequence>MRLHRRTAAMLAAGTVLAAAFYVLNEPVFGQAGDASVDAARPLTEREKDLLHDAEKLLTRSCMASHGFKMWTFPRRPIPEDRDFPYVIDDVRWASRHGYGRDIQARRDQLRTSDPNRRYFDDLPPEQQRRALDALHGSRSARRLEVTAPNGLTVGRIDDGCVAQAQKDLYGDLNVWFRVTTVTDALNGIRQRQVIADADFTGAAKRWSTCMRKKGFDYADPYEARTAFLAPGKATPKEGEIRAAVAEAGCATSSGLSATARSLDQKYGERLRRAYSGEERTRLRLELDGLARARSVVAAE</sequence>
<evidence type="ECO:0000313" key="3">
    <source>
        <dbReference type="Proteomes" id="UP000645217"/>
    </source>
</evidence>
<dbReference type="EMBL" id="BMNT01000063">
    <property type="protein sequence ID" value="GGL18744.1"/>
    <property type="molecule type" value="Genomic_DNA"/>
</dbReference>
<protein>
    <recommendedName>
        <fullName evidence="4">Secreted protein</fullName>
    </recommendedName>
</protein>
<evidence type="ECO:0000256" key="1">
    <source>
        <dbReference type="SAM" id="SignalP"/>
    </source>
</evidence>
<reference evidence="2" key="1">
    <citation type="journal article" date="2014" name="Int. J. Syst. Evol. Microbiol.">
        <title>Complete genome sequence of Corynebacterium casei LMG S-19264T (=DSM 44701T), isolated from a smear-ripened cheese.</title>
        <authorList>
            <consortium name="US DOE Joint Genome Institute (JGI-PGF)"/>
            <person name="Walter F."/>
            <person name="Albersmeier A."/>
            <person name="Kalinowski J."/>
            <person name="Ruckert C."/>
        </authorList>
    </citation>
    <scope>NUCLEOTIDE SEQUENCE</scope>
    <source>
        <strain evidence="2">JCM 13064</strain>
    </source>
</reference>
<evidence type="ECO:0008006" key="4">
    <source>
        <dbReference type="Google" id="ProtNLM"/>
    </source>
</evidence>
<proteinExistence type="predicted"/>
<dbReference type="AlphaFoldDB" id="A0A917RR25"/>
<dbReference type="Proteomes" id="UP000645217">
    <property type="component" value="Unassembled WGS sequence"/>
</dbReference>